<dbReference type="Proteomes" id="UP001489509">
    <property type="component" value="Unassembled WGS sequence"/>
</dbReference>
<dbReference type="EMBL" id="JBBMFD010000037">
    <property type="protein sequence ID" value="MEQ2441701.1"/>
    <property type="molecule type" value="Genomic_DNA"/>
</dbReference>
<feature type="non-terminal residue" evidence="1">
    <location>
        <position position="198"/>
    </location>
</feature>
<protein>
    <submittedName>
        <fullName evidence="1">Uncharacterized protein</fullName>
    </submittedName>
</protein>
<proteinExistence type="predicted"/>
<reference evidence="1 2" key="1">
    <citation type="submission" date="2024-03" db="EMBL/GenBank/DDBJ databases">
        <title>Human intestinal bacterial collection.</title>
        <authorList>
            <person name="Pauvert C."/>
            <person name="Hitch T.C.A."/>
            <person name="Clavel T."/>
        </authorList>
    </citation>
    <scope>NUCLEOTIDE SEQUENCE [LARGE SCALE GENOMIC DNA]</scope>
    <source>
        <strain evidence="1 2">CLA-JM-H44</strain>
    </source>
</reference>
<organism evidence="1 2">
    <name type="scientific">Solibaculum intestinale</name>
    <dbReference type="NCBI Taxonomy" id="3133165"/>
    <lineage>
        <taxon>Bacteria</taxon>
        <taxon>Bacillati</taxon>
        <taxon>Bacillota</taxon>
        <taxon>Clostridia</taxon>
        <taxon>Eubacteriales</taxon>
        <taxon>Oscillospiraceae</taxon>
        <taxon>Solibaculum</taxon>
    </lineage>
</organism>
<comment type="caution">
    <text evidence="1">The sequence shown here is derived from an EMBL/GenBank/DDBJ whole genome shotgun (WGS) entry which is preliminary data.</text>
</comment>
<gene>
    <name evidence="1" type="ORF">WMO26_12760</name>
</gene>
<name>A0ABV1E5I3_9FIRM</name>
<evidence type="ECO:0000313" key="2">
    <source>
        <dbReference type="Proteomes" id="UP001489509"/>
    </source>
</evidence>
<accession>A0ABV1E5I3</accession>
<keyword evidence="2" id="KW-1185">Reference proteome</keyword>
<sequence>MALDQWITNTKRVQAHDKLSDTTYEFESVFPDGDPDGTPFSAAEMNKIIDAINILPNNNLLLDSHFRLWDEGTSFSGAYTSGGYTATLWWVKNLSDGDIRVSRVEDGGMAIQAAGTVQVSQPIEGAKLLNGKTVTLSWSVNGVEHAKTYVFSASATNAATVELTGGGTINWVKLELGESATPCVPRPLTQEKQLALRY</sequence>
<dbReference type="RefSeq" id="WP_349220955.1">
    <property type="nucleotide sequence ID" value="NZ_JBBMFD010000037.1"/>
</dbReference>
<evidence type="ECO:0000313" key="1">
    <source>
        <dbReference type="EMBL" id="MEQ2441701.1"/>
    </source>
</evidence>